<evidence type="ECO:0000313" key="1">
    <source>
        <dbReference type="EMBL" id="EUC63835.1"/>
    </source>
</evidence>
<organism evidence="1 2">
    <name type="scientific">Rhizoctonia solani AG-3 Rhs1AP</name>
    <dbReference type="NCBI Taxonomy" id="1086054"/>
    <lineage>
        <taxon>Eukaryota</taxon>
        <taxon>Fungi</taxon>
        <taxon>Dikarya</taxon>
        <taxon>Basidiomycota</taxon>
        <taxon>Agaricomycotina</taxon>
        <taxon>Agaricomycetes</taxon>
        <taxon>Cantharellales</taxon>
        <taxon>Ceratobasidiaceae</taxon>
        <taxon>Rhizoctonia</taxon>
    </lineage>
</organism>
<dbReference type="InterPro" id="IPR027417">
    <property type="entry name" value="P-loop_NTPase"/>
</dbReference>
<keyword evidence="1" id="KW-0378">Hydrolase</keyword>
<gene>
    <name evidence="1" type="ORF">RSOL_431020</name>
</gene>
<dbReference type="AlphaFoldDB" id="X8JIS5"/>
<dbReference type="Proteomes" id="UP000030108">
    <property type="component" value="Unassembled WGS sequence"/>
</dbReference>
<dbReference type="PANTHER" id="PTHR10285">
    <property type="entry name" value="URIDINE KINASE"/>
    <property type="match status" value="1"/>
</dbReference>
<dbReference type="OrthoDB" id="10041966at2759"/>
<dbReference type="SUPFAM" id="SSF52540">
    <property type="entry name" value="P-loop containing nucleoside triphosphate hydrolases"/>
    <property type="match status" value="1"/>
</dbReference>
<dbReference type="EMBL" id="JATN01000314">
    <property type="protein sequence ID" value="EUC63835.1"/>
    <property type="molecule type" value="Genomic_DNA"/>
</dbReference>
<sequence length="264" mass="30125">MSTRVIAVGIGGASSTGKTTLAKQLSAVLPNCTTVHQDDYWSSPEECVTHPLYNEPYLDDPPTAINWPLFRARVRRLKTVTDDLEIPRWGDESDDTTSFNRDGSPQKFGKLPDNVTAEWIQRFHELDKEYRSQGIQIKWCIVEGWHLYYDPKVVEELDLRLLIRCPSIVLRKRKEKRGYKQKDGSIRADPPYYWDHFSYPAYVRSHSHLFHGEMDTGPLSAEAESTGVILLEGEGIKQNLSCSELFQHAATAILLMGRSQLESK</sequence>
<name>X8JIS5_9AGAM</name>
<protein>
    <submittedName>
        <fullName evidence="1">p-loop nucleoside triphosphate hydrolase, putative</fullName>
    </submittedName>
</protein>
<evidence type="ECO:0000313" key="2">
    <source>
        <dbReference type="Proteomes" id="UP000030108"/>
    </source>
</evidence>
<dbReference type="GO" id="GO:0016787">
    <property type="term" value="F:hydrolase activity"/>
    <property type="evidence" value="ECO:0007669"/>
    <property type="project" value="UniProtKB-KW"/>
</dbReference>
<reference evidence="2" key="1">
    <citation type="journal article" date="2014" name="Genome Announc.">
        <title>Draft genome sequence of the plant-pathogenic soil fungus Rhizoctonia solani anastomosis group 3 strain Rhs1AP.</title>
        <authorList>
            <person name="Cubeta M.A."/>
            <person name="Thomas E."/>
            <person name="Dean R.A."/>
            <person name="Jabaji S."/>
            <person name="Neate S.M."/>
            <person name="Tavantzis S."/>
            <person name="Toda T."/>
            <person name="Vilgalys R."/>
            <person name="Bharathan N."/>
            <person name="Fedorova-Abrams N."/>
            <person name="Pakala S.B."/>
            <person name="Pakala S.M."/>
            <person name="Zafar N."/>
            <person name="Joardar V."/>
            <person name="Losada L."/>
            <person name="Nierman W.C."/>
        </authorList>
    </citation>
    <scope>NUCLEOTIDE SEQUENCE [LARGE SCALE GENOMIC DNA]</scope>
    <source>
        <strain evidence="2">AG-3</strain>
    </source>
</reference>
<dbReference type="Gene3D" id="3.40.50.300">
    <property type="entry name" value="P-loop containing nucleotide triphosphate hydrolases"/>
    <property type="match status" value="1"/>
</dbReference>
<comment type="caution">
    <text evidence="1">The sequence shown here is derived from an EMBL/GenBank/DDBJ whole genome shotgun (WGS) entry which is preliminary data.</text>
</comment>
<accession>X8JIS5</accession>
<proteinExistence type="predicted"/>